<dbReference type="EMBL" id="DRZM01000069">
    <property type="protein sequence ID" value="HHP04508.1"/>
    <property type="molecule type" value="Genomic_DNA"/>
</dbReference>
<organism evidence="1">
    <name type="scientific">Thermofilum pendens</name>
    <dbReference type="NCBI Taxonomy" id="2269"/>
    <lineage>
        <taxon>Archaea</taxon>
        <taxon>Thermoproteota</taxon>
        <taxon>Thermoprotei</taxon>
        <taxon>Thermofilales</taxon>
        <taxon>Thermofilaceae</taxon>
        <taxon>Thermofilum</taxon>
    </lineage>
</organism>
<evidence type="ECO:0008006" key="2">
    <source>
        <dbReference type="Google" id="ProtNLM"/>
    </source>
</evidence>
<dbReference type="InterPro" id="IPR043519">
    <property type="entry name" value="NT_sf"/>
</dbReference>
<evidence type="ECO:0000313" key="1">
    <source>
        <dbReference type="EMBL" id="HHP04508.1"/>
    </source>
</evidence>
<accession>A0A7J3X5L3</accession>
<gene>
    <name evidence="1" type="ORF">ENM88_01985</name>
</gene>
<proteinExistence type="predicted"/>
<protein>
    <recommendedName>
        <fullName evidence="2">Nucleotidyltransferase family protein</fullName>
    </recommendedName>
</protein>
<dbReference type="SUPFAM" id="SSF81301">
    <property type="entry name" value="Nucleotidyltransferase"/>
    <property type="match status" value="1"/>
</dbReference>
<dbReference type="AlphaFoldDB" id="A0A7J3X5L3"/>
<dbReference type="Gene3D" id="3.30.460.40">
    <property type="match status" value="1"/>
</dbReference>
<sequence>MEIVYTRGRVELRGKTLNPLDRFVLSSARLLERHAQYVVVGGYVAVLFGRSRGTEDVDVIIRRLEPSEFLVLYNELRHGGYYFLTPGEPGRLYRMLEEGLRVRVAAEGTVIPNVELKFASSQFDAYSLEHRVAVVLGDEHVFIPPIELQIAYKLYLGGEKDVEDAVYLWEIFKEHLDTQLLRKFMKVLGVRGEDYGIG</sequence>
<comment type="caution">
    <text evidence="1">The sequence shown here is derived from an EMBL/GenBank/DDBJ whole genome shotgun (WGS) entry which is preliminary data.</text>
</comment>
<reference evidence="1" key="1">
    <citation type="journal article" date="2020" name="mSystems">
        <title>Genome- and Community-Level Interaction Insights into Carbon Utilization and Element Cycling Functions of Hydrothermarchaeota in Hydrothermal Sediment.</title>
        <authorList>
            <person name="Zhou Z."/>
            <person name="Liu Y."/>
            <person name="Xu W."/>
            <person name="Pan J."/>
            <person name="Luo Z.H."/>
            <person name="Li M."/>
        </authorList>
    </citation>
    <scope>NUCLEOTIDE SEQUENCE [LARGE SCALE GENOMIC DNA]</scope>
    <source>
        <strain evidence="1">SpSt-1125</strain>
    </source>
</reference>
<name>A0A7J3X5L3_THEPE</name>